<reference evidence="1" key="1">
    <citation type="journal article" date="2015" name="Nature">
        <title>Complex archaea that bridge the gap between prokaryotes and eukaryotes.</title>
        <authorList>
            <person name="Spang A."/>
            <person name="Saw J.H."/>
            <person name="Jorgensen S.L."/>
            <person name="Zaremba-Niedzwiedzka K."/>
            <person name="Martijn J."/>
            <person name="Lind A.E."/>
            <person name="van Eijk R."/>
            <person name="Schleper C."/>
            <person name="Guy L."/>
            <person name="Ettema T.J."/>
        </authorList>
    </citation>
    <scope>NUCLEOTIDE SEQUENCE</scope>
</reference>
<dbReference type="EMBL" id="LAZR01006259">
    <property type="protein sequence ID" value="KKM93486.1"/>
    <property type="molecule type" value="Genomic_DNA"/>
</dbReference>
<gene>
    <name evidence="1" type="ORF">LCGC14_1207850</name>
</gene>
<organism evidence="1">
    <name type="scientific">marine sediment metagenome</name>
    <dbReference type="NCBI Taxonomy" id="412755"/>
    <lineage>
        <taxon>unclassified sequences</taxon>
        <taxon>metagenomes</taxon>
        <taxon>ecological metagenomes</taxon>
    </lineage>
</organism>
<name>A0A0F9M2A8_9ZZZZ</name>
<dbReference type="AlphaFoldDB" id="A0A0F9M2A8"/>
<proteinExistence type="predicted"/>
<sequence length="52" mass="5980">MDKKYMEMAHAIRASRLTLEQKAKNLVGLISQYEFDMKEGARIAHQSKQGLN</sequence>
<evidence type="ECO:0000313" key="1">
    <source>
        <dbReference type="EMBL" id="KKM93486.1"/>
    </source>
</evidence>
<protein>
    <submittedName>
        <fullName evidence="1">Uncharacterized protein</fullName>
    </submittedName>
</protein>
<accession>A0A0F9M2A8</accession>
<comment type="caution">
    <text evidence="1">The sequence shown here is derived from an EMBL/GenBank/DDBJ whole genome shotgun (WGS) entry which is preliminary data.</text>
</comment>